<feature type="compositionally biased region" description="Basic and acidic residues" evidence="1">
    <location>
        <begin position="9"/>
        <end position="29"/>
    </location>
</feature>
<accession>A0A813BJ56</accession>
<dbReference type="AlphaFoldDB" id="A0A813BJ56"/>
<name>A0A813BJ56_9DINO</name>
<gene>
    <name evidence="2" type="ORF">SNEC2469_LOCUS30733</name>
</gene>
<evidence type="ECO:0000313" key="3">
    <source>
        <dbReference type="Proteomes" id="UP000601435"/>
    </source>
</evidence>
<comment type="caution">
    <text evidence="2">The sequence shown here is derived from an EMBL/GenBank/DDBJ whole genome shotgun (WGS) entry which is preliminary data.</text>
</comment>
<feature type="region of interest" description="Disordered" evidence="1">
    <location>
        <begin position="1"/>
        <end position="55"/>
    </location>
</feature>
<proteinExistence type="predicted"/>
<evidence type="ECO:0000256" key="1">
    <source>
        <dbReference type="SAM" id="MobiDB-lite"/>
    </source>
</evidence>
<dbReference type="Proteomes" id="UP000601435">
    <property type="component" value="Unassembled WGS sequence"/>
</dbReference>
<feature type="region of interest" description="Disordered" evidence="1">
    <location>
        <begin position="99"/>
        <end position="125"/>
    </location>
</feature>
<protein>
    <submittedName>
        <fullName evidence="2">Uncharacterized protein</fullName>
    </submittedName>
</protein>
<sequence length="125" mass="13656">MAMRSKKDRKADKTANDKKKGQESRKRPATDVAGVPDEPKRLTGTGLEDGEMADDFLEELLQPVRDADEEDMQEADFWNGVGEEEDFLDEDSAAIAETAGEPVQEEASIQTSDVDGNGATHDTLV</sequence>
<evidence type="ECO:0000313" key="2">
    <source>
        <dbReference type="EMBL" id="CAE7906774.1"/>
    </source>
</evidence>
<keyword evidence="3" id="KW-1185">Reference proteome</keyword>
<reference evidence="2" key="1">
    <citation type="submission" date="2021-02" db="EMBL/GenBank/DDBJ databases">
        <authorList>
            <person name="Dougan E. K."/>
            <person name="Rhodes N."/>
            <person name="Thang M."/>
            <person name="Chan C."/>
        </authorList>
    </citation>
    <scope>NUCLEOTIDE SEQUENCE</scope>
</reference>
<organism evidence="2 3">
    <name type="scientific">Symbiodinium necroappetens</name>
    <dbReference type="NCBI Taxonomy" id="1628268"/>
    <lineage>
        <taxon>Eukaryota</taxon>
        <taxon>Sar</taxon>
        <taxon>Alveolata</taxon>
        <taxon>Dinophyceae</taxon>
        <taxon>Suessiales</taxon>
        <taxon>Symbiodiniaceae</taxon>
        <taxon>Symbiodinium</taxon>
    </lineage>
</organism>
<feature type="non-terminal residue" evidence="2">
    <location>
        <position position="125"/>
    </location>
</feature>
<dbReference type="EMBL" id="CAJNJA010072409">
    <property type="protein sequence ID" value="CAE7906774.1"/>
    <property type="molecule type" value="Genomic_DNA"/>
</dbReference>